<dbReference type="Proteomes" id="UP000322667">
    <property type="component" value="Chromosome A09"/>
</dbReference>
<proteinExistence type="predicted"/>
<evidence type="ECO:0000313" key="2">
    <source>
        <dbReference type="Proteomes" id="UP000322667"/>
    </source>
</evidence>
<evidence type="ECO:0000313" key="1">
    <source>
        <dbReference type="EMBL" id="TYI11824.1"/>
    </source>
</evidence>
<keyword evidence="2" id="KW-1185">Reference proteome</keyword>
<accession>A0A5D2P8Y9</accession>
<sequence>MVLEDGLFNLVSEPFESRASPHQKRQKQRAFDPFLGPIVATVASSGNVVTRCRATRGRGANQGRGGQGMQRLKLGRARVLLKCFV</sequence>
<name>A0A5D2P8Y9_GOSTO</name>
<gene>
    <name evidence="1" type="ORF">ES332_A09G233700v1</name>
</gene>
<dbReference type="EMBL" id="CM017618">
    <property type="protein sequence ID" value="TYI11824.1"/>
    <property type="molecule type" value="Genomic_DNA"/>
</dbReference>
<protein>
    <submittedName>
        <fullName evidence="1">Uncharacterized protein</fullName>
    </submittedName>
</protein>
<organism evidence="1 2">
    <name type="scientific">Gossypium tomentosum</name>
    <name type="common">Hawaiian cotton</name>
    <name type="synonym">Gossypium sandvicense</name>
    <dbReference type="NCBI Taxonomy" id="34277"/>
    <lineage>
        <taxon>Eukaryota</taxon>
        <taxon>Viridiplantae</taxon>
        <taxon>Streptophyta</taxon>
        <taxon>Embryophyta</taxon>
        <taxon>Tracheophyta</taxon>
        <taxon>Spermatophyta</taxon>
        <taxon>Magnoliopsida</taxon>
        <taxon>eudicotyledons</taxon>
        <taxon>Gunneridae</taxon>
        <taxon>Pentapetalae</taxon>
        <taxon>rosids</taxon>
        <taxon>malvids</taxon>
        <taxon>Malvales</taxon>
        <taxon>Malvaceae</taxon>
        <taxon>Malvoideae</taxon>
        <taxon>Gossypium</taxon>
    </lineage>
</organism>
<dbReference type="AlphaFoldDB" id="A0A5D2P8Y9"/>
<reference evidence="1 2" key="1">
    <citation type="submission" date="2019-07" db="EMBL/GenBank/DDBJ databases">
        <title>WGS assembly of Gossypium tomentosum.</title>
        <authorList>
            <person name="Chen Z.J."/>
            <person name="Sreedasyam A."/>
            <person name="Ando A."/>
            <person name="Song Q."/>
            <person name="De L."/>
            <person name="Hulse-Kemp A."/>
            <person name="Ding M."/>
            <person name="Ye W."/>
            <person name="Kirkbride R."/>
            <person name="Jenkins J."/>
            <person name="Plott C."/>
            <person name="Lovell J."/>
            <person name="Lin Y.-M."/>
            <person name="Vaughn R."/>
            <person name="Liu B."/>
            <person name="Li W."/>
            <person name="Simpson S."/>
            <person name="Scheffler B."/>
            <person name="Saski C."/>
            <person name="Grover C."/>
            <person name="Hu G."/>
            <person name="Conover J."/>
            <person name="Carlson J."/>
            <person name="Shu S."/>
            <person name="Boston L."/>
            <person name="Williams M."/>
            <person name="Peterson D."/>
            <person name="Mcgee K."/>
            <person name="Jones D."/>
            <person name="Wendel J."/>
            <person name="Stelly D."/>
            <person name="Grimwood J."/>
            <person name="Schmutz J."/>
        </authorList>
    </citation>
    <scope>NUCLEOTIDE SEQUENCE [LARGE SCALE GENOMIC DNA]</scope>
    <source>
        <strain evidence="1">7179.01</strain>
    </source>
</reference>